<evidence type="ECO:0000313" key="3">
    <source>
        <dbReference type="Proteomes" id="UP000035648"/>
    </source>
</evidence>
<evidence type="ECO:0000313" key="2">
    <source>
        <dbReference type="EMBL" id="AKM82220.1"/>
    </source>
</evidence>
<dbReference type="SMART" id="SM00481">
    <property type="entry name" value="POLIIIAc"/>
    <property type="match status" value="1"/>
</dbReference>
<dbReference type="PANTHER" id="PTHR42924:SF3">
    <property type="entry name" value="POLYMERASE_HISTIDINOL PHOSPHATASE N-TERMINAL DOMAIN-CONTAINING PROTEIN"/>
    <property type="match status" value="1"/>
</dbReference>
<dbReference type="InterPro" id="IPR052018">
    <property type="entry name" value="PHP_domain"/>
</dbReference>
<dbReference type="GO" id="GO:0035312">
    <property type="term" value="F:5'-3' DNA exonuclease activity"/>
    <property type="evidence" value="ECO:0007669"/>
    <property type="project" value="TreeGrafter"/>
</dbReference>
<dbReference type="EMBL" id="CP011213">
    <property type="protein sequence ID" value="AKM82220.1"/>
    <property type="molecule type" value="Genomic_DNA"/>
</dbReference>
<accession>A0A0G4B3V6</accession>
<gene>
    <name evidence="2" type="ORF">UT28_C0001G0414</name>
</gene>
<reference evidence="2 3" key="1">
    <citation type="journal article" date="2015" name="Nature">
        <title>rRNA introns, odd ribosomes, and small enigmatic genomes across a large radiation of phyla.</title>
        <authorList>
            <person name="Brown C.T."/>
            <person name="Hug L.A."/>
            <person name="Thomas B.C."/>
            <person name="Sharon I."/>
            <person name="Castelle C.J."/>
            <person name="Singh A."/>
            <person name="Wilkins M.J."/>
            <person name="Williams K.H."/>
            <person name="Banfield J.F."/>
        </authorList>
    </citation>
    <scope>NUCLEOTIDE SEQUENCE [LARGE SCALE GENOMIC DNA]</scope>
</reference>
<dbReference type="AlphaFoldDB" id="A0A0G4B3V6"/>
<dbReference type="STRING" id="1618337.UT28_C0001G0414"/>
<dbReference type="Proteomes" id="UP000035648">
    <property type="component" value="Chromosome"/>
</dbReference>
<protein>
    <submittedName>
        <fullName evidence="2">PHP domain-containing protein</fullName>
    </submittedName>
</protein>
<organism evidence="2 3">
    <name type="scientific">Berkelbacteria bacterium GW2011_GWE1_39_12</name>
    <dbReference type="NCBI Taxonomy" id="1618337"/>
    <lineage>
        <taxon>Bacteria</taxon>
        <taxon>Candidatus Berkelbacteria</taxon>
    </lineage>
</organism>
<feature type="domain" description="Polymerase/histidinol phosphatase N-terminal" evidence="1">
    <location>
        <begin position="18"/>
        <end position="86"/>
    </location>
</feature>
<dbReference type="SUPFAM" id="SSF89550">
    <property type="entry name" value="PHP domain-like"/>
    <property type="match status" value="1"/>
</dbReference>
<dbReference type="KEGG" id="bbgw:UT28_C0001G0414"/>
<dbReference type="GO" id="GO:0004534">
    <property type="term" value="F:5'-3' RNA exonuclease activity"/>
    <property type="evidence" value="ECO:0007669"/>
    <property type="project" value="TreeGrafter"/>
</dbReference>
<sequence>MNKKGIRAIEKFTQLGTADVHIHTVNSDGRPTVPEVLDYVENQTNLDVIAICDHDTMAGAFEAEKLVKEKKYSFDLVLGEEITSIQGHLLGLFLKEPIEANLDAAEVIKRVHAQGGLVVSCHPFEQSRWNNRDRPMMNGIGLKTLMRVGKDLDGIEVINATPTLGDENIRAALINETILQAELGNSDAHILEAIGKGYTLFEGETAAEFRKAIETHQTRAMSDKWTILAIIKYAFFFIPRGLRILWDTVLHGRTKKVE</sequence>
<dbReference type="PANTHER" id="PTHR42924">
    <property type="entry name" value="EXONUCLEASE"/>
    <property type="match status" value="1"/>
</dbReference>
<dbReference type="Pfam" id="PF13263">
    <property type="entry name" value="PHP_C"/>
    <property type="match status" value="1"/>
</dbReference>
<dbReference type="InterPro" id="IPR016195">
    <property type="entry name" value="Pol/histidinol_Pase-like"/>
</dbReference>
<evidence type="ECO:0000259" key="1">
    <source>
        <dbReference type="SMART" id="SM00481"/>
    </source>
</evidence>
<name>A0A0G4B3V6_9BACT</name>
<dbReference type="Gene3D" id="3.20.20.140">
    <property type="entry name" value="Metal-dependent hydrolases"/>
    <property type="match status" value="1"/>
</dbReference>
<dbReference type="InterPro" id="IPR003141">
    <property type="entry name" value="Pol/His_phosphatase_N"/>
</dbReference>
<proteinExistence type="predicted"/>